<keyword evidence="1" id="KW-1133">Transmembrane helix</keyword>
<reference evidence="2 3" key="1">
    <citation type="submission" date="2018-03" db="EMBL/GenBank/DDBJ databases">
        <title>Genomic Encyclopedia of Archaeal and Bacterial Type Strains, Phase II (KMG-II): from individual species to whole genera.</title>
        <authorList>
            <person name="Goeker M."/>
        </authorList>
    </citation>
    <scope>NUCLEOTIDE SEQUENCE [LARGE SCALE GENOMIC DNA]</scope>
    <source>
        <strain evidence="2 3">DSM 18107</strain>
    </source>
</reference>
<name>A0A2P8G2M7_9BACT</name>
<evidence type="ECO:0000313" key="2">
    <source>
        <dbReference type="EMBL" id="PSL28232.1"/>
    </source>
</evidence>
<dbReference type="EMBL" id="PYGK01000008">
    <property type="protein sequence ID" value="PSL28232.1"/>
    <property type="molecule type" value="Genomic_DNA"/>
</dbReference>
<gene>
    <name evidence="2" type="ORF">CLV42_108151</name>
</gene>
<dbReference type="Proteomes" id="UP000240978">
    <property type="component" value="Unassembled WGS sequence"/>
</dbReference>
<feature type="transmembrane region" description="Helical" evidence="1">
    <location>
        <begin position="26"/>
        <end position="46"/>
    </location>
</feature>
<protein>
    <submittedName>
        <fullName evidence="2">Uncharacterized protein</fullName>
    </submittedName>
</protein>
<accession>A0A2P8G2M7</accession>
<feature type="transmembrane region" description="Helical" evidence="1">
    <location>
        <begin position="198"/>
        <end position="216"/>
    </location>
</feature>
<comment type="caution">
    <text evidence="2">The sequence shown here is derived from an EMBL/GenBank/DDBJ whole genome shotgun (WGS) entry which is preliminary data.</text>
</comment>
<keyword evidence="1" id="KW-0472">Membrane</keyword>
<proteinExistence type="predicted"/>
<feature type="transmembrane region" description="Helical" evidence="1">
    <location>
        <begin position="58"/>
        <end position="75"/>
    </location>
</feature>
<evidence type="ECO:0000313" key="3">
    <source>
        <dbReference type="Proteomes" id="UP000240978"/>
    </source>
</evidence>
<dbReference type="AlphaFoldDB" id="A0A2P8G2M7"/>
<organism evidence="2 3">
    <name type="scientific">Chitinophaga ginsengisoli</name>
    <dbReference type="NCBI Taxonomy" id="363837"/>
    <lineage>
        <taxon>Bacteria</taxon>
        <taxon>Pseudomonadati</taxon>
        <taxon>Bacteroidota</taxon>
        <taxon>Chitinophagia</taxon>
        <taxon>Chitinophagales</taxon>
        <taxon>Chitinophagaceae</taxon>
        <taxon>Chitinophaga</taxon>
    </lineage>
</organism>
<dbReference type="OrthoDB" id="9914144at2"/>
<evidence type="ECO:0000256" key="1">
    <source>
        <dbReference type="SAM" id="Phobius"/>
    </source>
</evidence>
<sequence length="323" mass="36126">MYTQVQLSAEDQQLLKSLRRAANVEGYIGIGVGIVLTLLSCGLAGLMMSDGYFPGVEVLLPFFLILLCLGVFLLYRGFRIHRKTKAQFAQIQAKRIVTGRLQQLETIDKKNLRYTVGGASFPVYVPLPVYLAKTEYKRPLVSATALLNREIALHLVPIEPGIELLLQCHYNQSAYKTSVPPLEESDKQRQLDNFNAEVKVILIVFAVVGFIIAMIAGFRTEVWFILGLMLLLLVIIVASTSLPRLINIMKGTNKICITTTITEKIEAMARSGKTMSKHTWYRLGNGTLEQHQIATFYPGDTVMIEHLEKKNGNKGTLLDIKKV</sequence>
<keyword evidence="3" id="KW-1185">Reference proteome</keyword>
<keyword evidence="1" id="KW-0812">Transmembrane</keyword>
<dbReference type="RefSeq" id="WP_106603699.1">
    <property type="nucleotide sequence ID" value="NZ_PYGK01000008.1"/>
</dbReference>
<feature type="transmembrane region" description="Helical" evidence="1">
    <location>
        <begin position="222"/>
        <end position="242"/>
    </location>
</feature>